<keyword evidence="6" id="KW-0805">Transcription regulation</keyword>
<dbReference type="InterPro" id="IPR004143">
    <property type="entry name" value="BPL_LPL_catalytic"/>
</dbReference>
<dbReference type="SUPFAM" id="SSF55681">
    <property type="entry name" value="Class II aaRS and biotin synthetases"/>
    <property type="match status" value="1"/>
</dbReference>
<evidence type="ECO:0000256" key="5">
    <source>
        <dbReference type="ARBA" id="ARBA00047846"/>
    </source>
</evidence>
<keyword evidence="6" id="KW-0804">Transcription</keyword>
<proteinExistence type="inferred from homology"/>
<protein>
    <recommendedName>
        <fullName evidence="6">Bifunctional ligase/repressor BirA</fullName>
    </recommendedName>
    <alternativeName>
        <fullName evidence="6">Biotin operon repressor</fullName>
    </alternativeName>
    <alternativeName>
        <fullName evidence="6">Biotin--[acetyl-CoA-carboxylase] ligase</fullName>
        <ecNumber evidence="6">6.3.4.15</ecNumber>
    </alternativeName>
    <alternativeName>
        <fullName evidence="6">Biotin--protein ligase</fullName>
    </alternativeName>
    <alternativeName>
        <fullName evidence="6">Biotin-[acetyl-CoA carboxylase] synthetase</fullName>
    </alternativeName>
</protein>
<dbReference type="InterPro" id="IPR030855">
    <property type="entry name" value="Bifunct_BirA"/>
</dbReference>
<feature type="DNA-binding region" description="H-T-H motif" evidence="6">
    <location>
        <begin position="20"/>
        <end position="39"/>
    </location>
</feature>
<dbReference type="InterPro" id="IPR004408">
    <property type="entry name" value="Biotin_CoA_COase_ligase"/>
</dbReference>
<dbReference type="CDD" id="cd16442">
    <property type="entry name" value="BPL"/>
    <property type="match status" value="1"/>
</dbReference>
<keyword evidence="3 6" id="KW-0067">ATP-binding</keyword>
<dbReference type="GO" id="GO:0005524">
    <property type="term" value="F:ATP binding"/>
    <property type="evidence" value="ECO:0007669"/>
    <property type="project" value="UniProtKB-UniRule"/>
</dbReference>
<dbReference type="Pfam" id="PF08279">
    <property type="entry name" value="HTH_11"/>
    <property type="match status" value="1"/>
</dbReference>
<dbReference type="PANTHER" id="PTHR12835:SF5">
    <property type="entry name" value="BIOTIN--PROTEIN LIGASE"/>
    <property type="match status" value="1"/>
</dbReference>
<feature type="binding site" evidence="6">
    <location>
        <position position="118"/>
    </location>
    <ligand>
        <name>biotin</name>
        <dbReference type="ChEBI" id="CHEBI:57586"/>
    </ligand>
</feature>
<gene>
    <name evidence="6" type="primary">birA</name>
    <name evidence="8" type="ORF">SAMN05421644_10261</name>
</gene>
<dbReference type="Gene3D" id="1.10.10.10">
    <property type="entry name" value="Winged helix-like DNA-binding domain superfamily/Winged helix DNA-binding domain"/>
    <property type="match status" value="1"/>
</dbReference>
<dbReference type="NCBIfam" id="TIGR00121">
    <property type="entry name" value="birA_ligase"/>
    <property type="match status" value="1"/>
</dbReference>
<keyword evidence="1 6" id="KW-0436">Ligase</keyword>
<dbReference type="InterPro" id="IPR036390">
    <property type="entry name" value="WH_DNA-bd_sf"/>
</dbReference>
<dbReference type="PANTHER" id="PTHR12835">
    <property type="entry name" value="BIOTIN PROTEIN LIGASE"/>
    <property type="match status" value="1"/>
</dbReference>
<organism evidence="8 9">
    <name type="scientific">Allochromatium warmingii</name>
    <name type="common">Chromatium warmingii</name>
    <dbReference type="NCBI Taxonomy" id="61595"/>
    <lineage>
        <taxon>Bacteria</taxon>
        <taxon>Pseudomonadati</taxon>
        <taxon>Pseudomonadota</taxon>
        <taxon>Gammaproteobacteria</taxon>
        <taxon>Chromatiales</taxon>
        <taxon>Chromatiaceae</taxon>
        <taxon>Allochromatium</taxon>
    </lineage>
</organism>
<dbReference type="Pfam" id="PF02237">
    <property type="entry name" value="BPL_C"/>
    <property type="match status" value="1"/>
</dbReference>
<dbReference type="Gene3D" id="2.30.30.100">
    <property type="match status" value="1"/>
</dbReference>
<dbReference type="SUPFAM" id="SSF50037">
    <property type="entry name" value="C-terminal domain of transcriptional repressors"/>
    <property type="match status" value="1"/>
</dbReference>
<dbReference type="RefSeq" id="WP_091331616.1">
    <property type="nucleotide sequence ID" value="NZ_FNOW01000002.1"/>
</dbReference>
<dbReference type="InterPro" id="IPR008988">
    <property type="entry name" value="Transcriptional_repressor_C"/>
</dbReference>
<dbReference type="SUPFAM" id="SSF46785">
    <property type="entry name" value="Winged helix' DNA-binding domain"/>
    <property type="match status" value="1"/>
</dbReference>
<dbReference type="GO" id="GO:0006355">
    <property type="term" value="P:regulation of DNA-templated transcription"/>
    <property type="evidence" value="ECO:0007669"/>
    <property type="project" value="UniProtKB-UniRule"/>
</dbReference>
<dbReference type="InterPro" id="IPR036388">
    <property type="entry name" value="WH-like_DNA-bd_sf"/>
</dbReference>
<feature type="domain" description="BPL/LPL catalytic" evidence="7">
    <location>
        <begin position="75"/>
        <end position="262"/>
    </location>
</feature>
<dbReference type="GO" id="GO:0005737">
    <property type="term" value="C:cytoplasm"/>
    <property type="evidence" value="ECO:0007669"/>
    <property type="project" value="TreeGrafter"/>
</dbReference>
<dbReference type="OrthoDB" id="9807064at2"/>
<dbReference type="Proteomes" id="UP000198672">
    <property type="component" value="Unassembled WGS sequence"/>
</dbReference>
<accession>A0A1H3B739</accession>
<keyword evidence="2 6" id="KW-0547">Nucleotide-binding</keyword>
<evidence type="ECO:0000256" key="1">
    <source>
        <dbReference type="ARBA" id="ARBA00022598"/>
    </source>
</evidence>
<name>A0A1H3B739_ALLWA</name>
<dbReference type="InterPro" id="IPR045864">
    <property type="entry name" value="aa-tRNA-synth_II/BPL/LPL"/>
</dbReference>
<comment type="function">
    <text evidence="6">Acts both as a biotin--[acetyl-CoA-carboxylase] ligase and a biotin-operon repressor. In the presence of ATP, BirA activates biotin to form the BirA-biotinyl-5'-adenylate (BirA-bio-5'-AMP or holoBirA) complex. HoloBirA can either transfer the biotinyl moiety to the biotin carboxyl carrier protein (BCCP) subunit of acetyl-CoA carboxylase, or bind to the biotin operator site and inhibit transcription of the operon.</text>
</comment>
<evidence type="ECO:0000259" key="7">
    <source>
        <dbReference type="PROSITE" id="PS51733"/>
    </source>
</evidence>
<keyword evidence="4 6" id="KW-0092">Biotin</keyword>
<evidence type="ECO:0000256" key="3">
    <source>
        <dbReference type="ARBA" id="ARBA00022840"/>
    </source>
</evidence>
<evidence type="ECO:0000313" key="8">
    <source>
        <dbReference type="EMBL" id="SDX37723.1"/>
    </source>
</evidence>
<dbReference type="EC" id="6.3.4.15" evidence="6"/>
<dbReference type="Pfam" id="PF03099">
    <property type="entry name" value="BPL_LplA_LipB"/>
    <property type="match status" value="1"/>
</dbReference>
<dbReference type="GO" id="GO:0004077">
    <property type="term" value="F:biotin--[biotin carboxyl-carrier protein] ligase activity"/>
    <property type="evidence" value="ECO:0007669"/>
    <property type="project" value="UniProtKB-UniRule"/>
</dbReference>
<dbReference type="InterPro" id="IPR013196">
    <property type="entry name" value="HTH_11"/>
</dbReference>
<reference evidence="9" key="1">
    <citation type="submission" date="2016-10" db="EMBL/GenBank/DDBJ databases">
        <authorList>
            <person name="Varghese N."/>
            <person name="Submissions S."/>
        </authorList>
    </citation>
    <scope>NUCLEOTIDE SEQUENCE [LARGE SCALE GENOMIC DNA]</scope>
    <source>
        <strain evidence="9">DSM 173</strain>
    </source>
</reference>
<comment type="catalytic activity">
    <reaction evidence="5 6">
        <text>biotin + L-lysyl-[protein] + ATP = N(6)-biotinyl-L-lysyl-[protein] + AMP + diphosphate + H(+)</text>
        <dbReference type="Rhea" id="RHEA:11756"/>
        <dbReference type="Rhea" id="RHEA-COMP:9752"/>
        <dbReference type="Rhea" id="RHEA-COMP:10505"/>
        <dbReference type="ChEBI" id="CHEBI:15378"/>
        <dbReference type="ChEBI" id="CHEBI:29969"/>
        <dbReference type="ChEBI" id="CHEBI:30616"/>
        <dbReference type="ChEBI" id="CHEBI:33019"/>
        <dbReference type="ChEBI" id="CHEBI:57586"/>
        <dbReference type="ChEBI" id="CHEBI:83144"/>
        <dbReference type="ChEBI" id="CHEBI:456215"/>
        <dbReference type="EC" id="6.3.4.15"/>
    </reaction>
</comment>
<keyword evidence="6" id="KW-0238">DNA-binding</keyword>
<sequence>MDERQWALVRCLADGQFHSGEALARALGLTRSAVWKMLHNIAATLGLALQAERGRGYRLAQPLELLDAALIAADLSAVGRARLQRLAIHPVIDSTNSELMRLAAAGAPSGSVCLAERQTAGRGRRGRDWVSPFGANLYASLLWRYPFAPTHLGGASLAVGVVLADTLRELGATGLALKWPNDLLWQQRKLAGLLLEVAGESQGPCYLVVGLGLNLRMTDAQGSAIDQPWTSLDVVLGERQIGRNQLVARLLDRLFDALDRYERDGLASVLDRWRVYDAYLGQPVQVQIGERVMIGIAAGIAADGSLVVDTPDGRRMFQSGEVSLRPVDR</sequence>
<dbReference type="NCBIfam" id="NF008847">
    <property type="entry name" value="PRK11886.1-2"/>
    <property type="match status" value="1"/>
</dbReference>
<comment type="similarity">
    <text evidence="6">Belongs to the biotin--protein ligase family.</text>
</comment>
<dbReference type="AlphaFoldDB" id="A0A1H3B739"/>
<evidence type="ECO:0000256" key="2">
    <source>
        <dbReference type="ARBA" id="ARBA00022741"/>
    </source>
</evidence>
<feature type="binding site" evidence="6">
    <location>
        <begin position="122"/>
        <end position="124"/>
    </location>
    <ligand>
        <name>biotin</name>
        <dbReference type="ChEBI" id="CHEBI:57586"/>
    </ligand>
</feature>
<keyword evidence="9" id="KW-1185">Reference proteome</keyword>
<keyword evidence="6" id="KW-0678">Repressor</keyword>
<feature type="binding site" evidence="6">
    <location>
        <position position="189"/>
    </location>
    <ligand>
        <name>biotin</name>
        <dbReference type="ChEBI" id="CHEBI:57586"/>
    </ligand>
</feature>
<dbReference type="HAMAP" id="MF_00978">
    <property type="entry name" value="Bifunct_BirA"/>
    <property type="match status" value="1"/>
</dbReference>
<feature type="binding site" evidence="6">
    <location>
        <begin position="94"/>
        <end position="96"/>
    </location>
    <ligand>
        <name>biotin</name>
        <dbReference type="ChEBI" id="CHEBI:57586"/>
    </ligand>
</feature>
<evidence type="ECO:0000256" key="6">
    <source>
        <dbReference type="HAMAP-Rule" id="MF_00978"/>
    </source>
</evidence>
<dbReference type="STRING" id="61595.SAMN05421644_10261"/>
<dbReference type="GO" id="GO:0003677">
    <property type="term" value="F:DNA binding"/>
    <property type="evidence" value="ECO:0007669"/>
    <property type="project" value="UniProtKB-UniRule"/>
</dbReference>
<dbReference type="EMBL" id="FNOW01000002">
    <property type="protein sequence ID" value="SDX37723.1"/>
    <property type="molecule type" value="Genomic_DNA"/>
</dbReference>
<evidence type="ECO:0000313" key="9">
    <source>
        <dbReference type="Proteomes" id="UP000198672"/>
    </source>
</evidence>
<dbReference type="Gene3D" id="3.30.930.10">
    <property type="entry name" value="Bira Bifunctional Protein, Domain 2"/>
    <property type="match status" value="1"/>
</dbReference>
<dbReference type="InterPro" id="IPR003142">
    <property type="entry name" value="BPL_C"/>
</dbReference>
<evidence type="ECO:0000256" key="4">
    <source>
        <dbReference type="ARBA" id="ARBA00023267"/>
    </source>
</evidence>
<dbReference type="PROSITE" id="PS51733">
    <property type="entry name" value="BPL_LPL_CATALYTIC"/>
    <property type="match status" value="1"/>
</dbReference>